<reference evidence="3" key="1">
    <citation type="journal article" date="2019" name="Int. J. Syst. Evol. Microbiol.">
        <title>The Global Catalogue of Microorganisms (GCM) 10K type strain sequencing project: providing services to taxonomists for standard genome sequencing and annotation.</title>
        <authorList>
            <consortium name="The Broad Institute Genomics Platform"/>
            <consortium name="The Broad Institute Genome Sequencing Center for Infectious Disease"/>
            <person name="Wu L."/>
            <person name="Ma J."/>
        </authorList>
    </citation>
    <scope>NUCLEOTIDE SEQUENCE [LARGE SCALE GENOMIC DNA]</scope>
    <source>
        <strain evidence="3">KCTC 42224</strain>
    </source>
</reference>
<feature type="signal peptide" evidence="1">
    <location>
        <begin position="1"/>
        <end position="22"/>
    </location>
</feature>
<dbReference type="Pfam" id="PF09673">
    <property type="entry name" value="TrbC_Ftype"/>
    <property type="match status" value="1"/>
</dbReference>
<gene>
    <name evidence="2" type="primary">trbC</name>
    <name evidence="2" type="ORF">ACFOOT_11615</name>
</gene>
<sequence>MRKSLLLLGSLITLGGVGTVLAQTTVDGLNLDAINKAAQAHARNLGQFVDQVLGHQADASADLAEDVEALVERSQAKVKAEAAVRAQMAPTGNAVDLDALVADAGHSMAPSPHSAPMLIAFASLSMPPESLKRMIADVSKAGGMVVFRGFSPGGPKPFMAALHEAIGDTSGAHVSIDPRLFRAYGIEAVPTYVAASSSFDLCSGEDCASSPTPYDRIAGNVTTHFALETIAQGRGPGAPVAKQALANLDRVP</sequence>
<evidence type="ECO:0000313" key="2">
    <source>
        <dbReference type="EMBL" id="MFC3672072.1"/>
    </source>
</evidence>
<dbReference type="EMBL" id="JBHRYE010000019">
    <property type="protein sequence ID" value="MFC3672072.1"/>
    <property type="molecule type" value="Genomic_DNA"/>
</dbReference>
<dbReference type="RefSeq" id="WP_191325678.1">
    <property type="nucleotide sequence ID" value="NZ_BMZP01000020.1"/>
</dbReference>
<evidence type="ECO:0000313" key="3">
    <source>
        <dbReference type="Proteomes" id="UP001595683"/>
    </source>
</evidence>
<keyword evidence="3" id="KW-1185">Reference proteome</keyword>
<accession>A0ABV7V5A1</accession>
<dbReference type="NCBIfam" id="TIGR02742">
    <property type="entry name" value="TrbC_Ftype"/>
    <property type="match status" value="1"/>
</dbReference>
<protein>
    <submittedName>
        <fullName evidence="2">Type-F conjugative transfer system pilin assembly protein TrbC</fullName>
    </submittedName>
</protein>
<feature type="chain" id="PRO_5045416477" evidence="1">
    <location>
        <begin position="23"/>
        <end position="252"/>
    </location>
</feature>
<evidence type="ECO:0000256" key="1">
    <source>
        <dbReference type="SAM" id="SignalP"/>
    </source>
</evidence>
<keyword evidence="1" id="KW-0732">Signal</keyword>
<name>A0ABV7V5A1_9SPHN</name>
<comment type="caution">
    <text evidence="2">The sequence shown here is derived from an EMBL/GenBank/DDBJ whole genome shotgun (WGS) entry which is preliminary data.</text>
</comment>
<dbReference type="InterPro" id="IPR019106">
    <property type="entry name" value="T4SS_TrbC"/>
</dbReference>
<proteinExistence type="predicted"/>
<dbReference type="Proteomes" id="UP001595683">
    <property type="component" value="Unassembled WGS sequence"/>
</dbReference>
<organism evidence="2 3">
    <name type="scientific">Novosphingobium pokkalii</name>
    <dbReference type="NCBI Taxonomy" id="1770194"/>
    <lineage>
        <taxon>Bacteria</taxon>
        <taxon>Pseudomonadati</taxon>
        <taxon>Pseudomonadota</taxon>
        <taxon>Alphaproteobacteria</taxon>
        <taxon>Sphingomonadales</taxon>
        <taxon>Sphingomonadaceae</taxon>
        <taxon>Novosphingobium</taxon>
    </lineage>
</organism>
<dbReference type="InterPro" id="IPR014113">
    <property type="entry name" value="T4SS_TrbC_subgr"/>
</dbReference>